<keyword evidence="3" id="KW-1185">Reference proteome</keyword>
<dbReference type="InterPro" id="IPR029057">
    <property type="entry name" value="PRTase-like"/>
</dbReference>
<comment type="similarity">
    <text evidence="1">Belongs to the ComF/GntX family.</text>
</comment>
<dbReference type="EMBL" id="FTPL01000001">
    <property type="protein sequence ID" value="SIT69135.1"/>
    <property type="molecule type" value="Genomic_DNA"/>
</dbReference>
<dbReference type="PANTHER" id="PTHR47505:SF1">
    <property type="entry name" value="DNA UTILIZATION PROTEIN YHGH"/>
    <property type="match status" value="1"/>
</dbReference>
<dbReference type="Gene3D" id="3.40.50.2020">
    <property type="match status" value="1"/>
</dbReference>
<reference evidence="3" key="1">
    <citation type="submission" date="2017-01" db="EMBL/GenBank/DDBJ databases">
        <authorList>
            <person name="Varghese N."/>
            <person name="Submissions S."/>
        </authorList>
    </citation>
    <scope>NUCLEOTIDE SEQUENCE [LARGE SCALE GENOMIC DNA]</scope>
    <source>
        <strain evidence="3">MNA4</strain>
    </source>
</reference>
<name>A0A1U7PM52_9BACI</name>
<dbReference type="CDD" id="cd06223">
    <property type="entry name" value="PRTases_typeI"/>
    <property type="match status" value="1"/>
</dbReference>
<organism evidence="2 3">
    <name type="scientific">Edaphobacillus lindanitolerans</name>
    <dbReference type="NCBI Taxonomy" id="550447"/>
    <lineage>
        <taxon>Bacteria</taxon>
        <taxon>Bacillati</taxon>
        <taxon>Bacillota</taxon>
        <taxon>Bacilli</taxon>
        <taxon>Bacillales</taxon>
        <taxon>Bacillaceae</taxon>
        <taxon>Edaphobacillus</taxon>
    </lineage>
</organism>
<evidence type="ECO:0000256" key="1">
    <source>
        <dbReference type="ARBA" id="ARBA00008007"/>
    </source>
</evidence>
<sequence length="209" mass="23505">MNCLLCNGRTDRNPSWARLFSDKGFPVVCEGCRKGFLPAESQPPLSDWDGTPYAGMLERAVSLFAYNEPMKEFLHQYKFLKDVALSRVFKSELAEAIRLSGGQAVPIPMHPDRLNERTFAHVEEMLRAARVPYADLLEKTAPVTLGRMNRQERIQADRLFRLRSGIRDVRGEYVLVDDLYTTGTTVHHAAAVLRQAGADKVSAVTLIRA</sequence>
<dbReference type="PANTHER" id="PTHR47505">
    <property type="entry name" value="DNA UTILIZATION PROTEIN YHGH"/>
    <property type="match status" value="1"/>
</dbReference>
<dbReference type="SUPFAM" id="SSF53271">
    <property type="entry name" value="PRTase-like"/>
    <property type="match status" value="1"/>
</dbReference>
<dbReference type="InterPro" id="IPR000836">
    <property type="entry name" value="PRTase_dom"/>
</dbReference>
<dbReference type="STRING" id="550447.SAMN05428946_0451"/>
<proteinExistence type="inferred from homology"/>
<dbReference type="InterPro" id="IPR051910">
    <property type="entry name" value="ComF/GntX_DNA_util-trans"/>
</dbReference>
<gene>
    <name evidence="2" type="ORF">SAMN05428946_0451</name>
</gene>
<protein>
    <submittedName>
        <fullName evidence="2">Competence protein ComFC</fullName>
    </submittedName>
</protein>
<dbReference type="AlphaFoldDB" id="A0A1U7PM52"/>
<dbReference type="Proteomes" id="UP000187550">
    <property type="component" value="Unassembled WGS sequence"/>
</dbReference>
<evidence type="ECO:0000313" key="2">
    <source>
        <dbReference type="EMBL" id="SIT69135.1"/>
    </source>
</evidence>
<evidence type="ECO:0000313" key="3">
    <source>
        <dbReference type="Proteomes" id="UP000187550"/>
    </source>
</evidence>
<accession>A0A1U7PM52</accession>